<dbReference type="RefSeq" id="WP_116554266.1">
    <property type="nucleotide sequence ID" value="NZ_QCZG01000012.1"/>
</dbReference>
<dbReference type="AlphaFoldDB" id="A0A2U1K4Z8"/>
<dbReference type="EMBL" id="QCZG01000012">
    <property type="protein sequence ID" value="PWA12073.1"/>
    <property type="molecule type" value="Genomic_DNA"/>
</dbReference>
<proteinExistence type="predicted"/>
<organism evidence="1 2">
    <name type="scientific">Pueribacillus theae</name>
    <dbReference type="NCBI Taxonomy" id="2171751"/>
    <lineage>
        <taxon>Bacteria</taxon>
        <taxon>Bacillati</taxon>
        <taxon>Bacillota</taxon>
        <taxon>Bacilli</taxon>
        <taxon>Bacillales</taxon>
        <taxon>Bacillaceae</taxon>
        <taxon>Pueribacillus</taxon>
    </lineage>
</organism>
<keyword evidence="2" id="KW-1185">Reference proteome</keyword>
<evidence type="ECO:0000313" key="2">
    <source>
        <dbReference type="Proteomes" id="UP000245998"/>
    </source>
</evidence>
<sequence>MQNEDEIWQSFTSFQSTSAAQKFLKKNYDRLELPEADMKSYDNSYAFIYYIEHGKKYYHLASLAPTEVKPVLLFYGMIQLIKACILTVDPEYPATTAVLAHGVTTRKRKKRDYSFLLDEVKLQNHGLLSHFSAHLFDVNHFPFERINMETLFARIPEMNGTFAEIKKWKPLLEIQVEKNSLTISPSLLDELKMTERRFRDFFLKKTSLAVSSFEMKKDGFTLQFDGSFPCYSCQPFLFHKNGQAFIPKRRELYFILDEVIVHYLLLYNLSMICRYETEWWYELFYTFASDDLPFIHQFLHTTATKIPYLLSLYLKKRRN</sequence>
<protein>
    <recommendedName>
        <fullName evidence="3">YaaC family protein</fullName>
    </recommendedName>
</protein>
<dbReference type="InterPro" id="IPR026988">
    <property type="entry name" value="YaaC-like"/>
</dbReference>
<accession>A0A2U1K4Z8</accession>
<gene>
    <name evidence="1" type="ORF">DCC39_07420</name>
</gene>
<evidence type="ECO:0008006" key="3">
    <source>
        <dbReference type="Google" id="ProtNLM"/>
    </source>
</evidence>
<name>A0A2U1K4Z8_9BACI</name>
<evidence type="ECO:0000313" key="1">
    <source>
        <dbReference type="EMBL" id="PWA12073.1"/>
    </source>
</evidence>
<dbReference type="OrthoDB" id="2380109at2"/>
<dbReference type="Pfam" id="PF14175">
    <property type="entry name" value="YaaC"/>
    <property type="match status" value="1"/>
</dbReference>
<comment type="caution">
    <text evidence="1">The sequence shown here is derived from an EMBL/GenBank/DDBJ whole genome shotgun (WGS) entry which is preliminary data.</text>
</comment>
<dbReference type="Proteomes" id="UP000245998">
    <property type="component" value="Unassembled WGS sequence"/>
</dbReference>
<reference evidence="1 2" key="1">
    <citation type="submission" date="2018-04" db="EMBL/GenBank/DDBJ databases">
        <title>Camelliibacillus theae gen. nov., sp. nov., isolated from Pu'er tea.</title>
        <authorList>
            <person name="Niu L."/>
        </authorList>
    </citation>
    <scope>NUCLEOTIDE SEQUENCE [LARGE SCALE GENOMIC DNA]</scope>
    <source>
        <strain evidence="1 2">T8</strain>
    </source>
</reference>